<dbReference type="EMBL" id="AZGY01000014">
    <property type="protein sequence ID" value="KZZ92903.1"/>
    <property type="molecule type" value="Genomic_DNA"/>
</dbReference>
<comment type="caution">
    <text evidence="3">The sequence shown here is derived from an EMBL/GenBank/DDBJ whole genome shotgun (WGS) entry which is preliminary data.</text>
</comment>
<feature type="transmembrane region" description="Helical" evidence="2">
    <location>
        <begin position="303"/>
        <end position="323"/>
    </location>
</feature>
<dbReference type="Proteomes" id="UP000078544">
    <property type="component" value="Unassembled WGS sequence"/>
</dbReference>
<evidence type="ECO:0000313" key="4">
    <source>
        <dbReference type="Proteomes" id="UP000078544"/>
    </source>
</evidence>
<reference evidence="3 4" key="1">
    <citation type="journal article" date="2016" name="Genome Biol. Evol.">
        <title>Divergent and convergent evolution of fungal pathogenicity.</title>
        <authorList>
            <person name="Shang Y."/>
            <person name="Xiao G."/>
            <person name="Zheng P."/>
            <person name="Cen K."/>
            <person name="Zhan S."/>
            <person name="Wang C."/>
        </authorList>
    </citation>
    <scope>NUCLEOTIDE SEQUENCE [LARGE SCALE GENOMIC DNA]</scope>
    <source>
        <strain evidence="3 4">RCEF 2490</strain>
    </source>
</reference>
<feature type="compositionally biased region" description="Basic and acidic residues" evidence="1">
    <location>
        <begin position="61"/>
        <end position="79"/>
    </location>
</feature>
<keyword evidence="2" id="KW-0472">Membrane</keyword>
<dbReference type="PANTHER" id="PTHR37848:SF1">
    <property type="entry name" value="SUN DOMAIN-CONTAINING PROTEIN"/>
    <property type="match status" value="1"/>
</dbReference>
<organism evidence="3 4">
    <name type="scientific">Moelleriella libera RCEF 2490</name>
    <dbReference type="NCBI Taxonomy" id="1081109"/>
    <lineage>
        <taxon>Eukaryota</taxon>
        <taxon>Fungi</taxon>
        <taxon>Dikarya</taxon>
        <taxon>Ascomycota</taxon>
        <taxon>Pezizomycotina</taxon>
        <taxon>Sordariomycetes</taxon>
        <taxon>Hypocreomycetidae</taxon>
        <taxon>Hypocreales</taxon>
        <taxon>Clavicipitaceae</taxon>
        <taxon>Moelleriella</taxon>
    </lineage>
</organism>
<keyword evidence="2" id="KW-1133">Transmembrane helix</keyword>
<accession>A0A162IG32</accession>
<gene>
    <name evidence="3" type="ORF">AAL_05935</name>
</gene>
<evidence type="ECO:0000256" key="2">
    <source>
        <dbReference type="SAM" id="Phobius"/>
    </source>
</evidence>
<keyword evidence="4" id="KW-1185">Reference proteome</keyword>
<evidence type="ECO:0000256" key="1">
    <source>
        <dbReference type="SAM" id="MobiDB-lite"/>
    </source>
</evidence>
<keyword evidence="2" id="KW-0812">Transmembrane</keyword>
<evidence type="ECO:0000313" key="3">
    <source>
        <dbReference type="EMBL" id="KZZ92903.1"/>
    </source>
</evidence>
<dbReference type="OrthoDB" id="203796at2759"/>
<name>A0A162IG32_9HYPO</name>
<feature type="compositionally biased region" description="Low complexity" evidence="1">
    <location>
        <begin position="10"/>
        <end position="27"/>
    </location>
</feature>
<dbReference type="PANTHER" id="PTHR37848">
    <property type="entry name" value="EXPRESSED PROTEIN"/>
    <property type="match status" value="1"/>
</dbReference>
<proteinExistence type="predicted"/>
<protein>
    <submittedName>
        <fullName evidence="3">Uncharacterized protein</fullName>
    </submittedName>
</protein>
<sequence>MGKPGDASPRKAATPTPSSSSRASAAAWHTPALPPQQRYRDDVEADETTTTTDDDDDDDEGGNHQDDLPPLYTDHEEFNNDEHTVFDPLLPRWRRDDGFETVHSFRQDDTTTWFLDPRLDRDPDFLASHIDKLSMVPPRPFVRLVGTHREKSSSSDSNKRDSSTVFDFEIEIELTHLLYSDIRNAQAWRRLHVAGNFEKVRRGTVCTTRAPGFGGSGGNIPEEGTPGLREWCRRYCASRAGLKCFTMERRVEGFDWDLLRRRLEGLARATNYRGRLDVDFPLRNARVHVYNDCRVNRWRLTRWIVLVFTCTMLFVFTWPWLYFRTRRWETVTAEWALSDDAQQPPGRRKRYASVSEEQWYAMWAATIQRAMLERRRGTLDQGDLERTASAGDRQDGFVGVMQVGMEAMGVVNRSFGWGADTC</sequence>
<feature type="region of interest" description="Disordered" evidence="1">
    <location>
        <begin position="1"/>
        <end position="79"/>
    </location>
</feature>
<dbReference type="AlphaFoldDB" id="A0A162IG32"/>
<feature type="compositionally biased region" description="Acidic residues" evidence="1">
    <location>
        <begin position="43"/>
        <end position="60"/>
    </location>
</feature>